<protein>
    <recommendedName>
        <fullName evidence="7">Rhodopsin domain-containing protein</fullName>
    </recommendedName>
</protein>
<dbReference type="PANTHER" id="PTHR33048">
    <property type="entry name" value="PTH11-LIKE INTEGRAL MEMBRANE PROTEIN (AFU_ORTHOLOGUE AFUA_5G11245)"/>
    <property type="match status" value="1"/>
</dbReference>
<feature type="transmembrane region" description="Helical" evidence="6">
    <location>
        <begin position="142"/>
        <end position="165"/>
    </location>
</feature>
<keyword evidence="2 6" id="KW-0812">Transmembrane</keyword>
<evidence type="ECO:0000256" key="1">
    <source>
        <dbReference type="ARBA" id="ARBA00004141"/>
    </source>
</evidence>
<dbReference type="Proteomes" id="UP000799302">
    <property type="component" value="Unassembled WGS sequence"/>
</dbReference>
<keyword evidence="9" id="KW-1185">Reference proteome</keyword>
<dbReference type="InterPro" id="IPR052337">
    <property type="entry name" value="SAT4-like"/>
</dbReference>
<feature type="domain" description="Rhodopsin" evidence="7">
    <location>
        <begin position="47"/>
        <end position="286"/>
    </location>
</feature>
<comment type="subcellular location">
    <subcellularLocation>
        <location evidence="1">Membrane</location>
        <topology evidence="1">Multi-pass membrane protein</topology>
    </subcellularLocation>
</comment>
<dbReference type="Pfam" id="PF20684">
    <property type="entry name" value="Fung_rhodopsin"/>
    <property type="match status" value="1"/>
</dbReference>
<feature type="transmembrane region" description="Helical" evidence="6">
    <location>
        <begin position="29"/>
        <end position="51"/>
    </location>
</feature>
<name>A0A6A6U1K3_9PEZI</name>
<feature type="transmembrane region" description="Helical" evidence="6">
    <location>
        <begin position="109"/>
        <end position="130"/>
    </location>
</feature>
<gene>
    <name evidence="8" type="ORF">BT63DRAFT_66879</name>
</gene>
<evidence type="ECO:0000313" key="9">
    <source>
        <dbReference type="Proteomes" id="UP000799302"/>
    </source>
</evidence>
<dbReference type="InterPro" id="IPR049326">
    <property type="entry name" value="Rhodopsin_dom_fungi"/>
</dbReference>
<feature type="transmembrane region" description="Helical" evidence="6">
    <location>
        <begin position="220"/>
        <end position="242"/>
    </location>
</feature>
<evidence type="ECO:0000313" key="8">
    <source>
        <dbReference type="EMBL" id="KAF2665481.1"/>
    </source>
</evidence>
<feature type="transmembrane region" description="Helical" evidence="6">
    <location>
        <begin position="185"/>
        <end position="208"/>
    </location>
</feature>
<feature type="transmembrane region" description="Helical" evidence="6">
    <location>
        <begin position="262"/>
        <end position="285"/>
    </location>
</feature>
<keyword evidence="3 6" id="KW-1133">Transmembrane helix</keyword>
<dbReference type="EMBL" id="MU004240">
    <property type="protein sequence ID" value="KAF2665481.1"/>
    <property type="molecule type" value="Genomic_DNA"/>
</dbReference>
<reference evidence="8" key="1">
    <citation type="journal article" date="2020" name="Stud. Mycol.">
        <title>101 Dothideomycetes genomes: a test case for predicting lifestyles and emergence of pathogens.</title>
        <authorList>
            <person name="Haridas S."/>
            <person name="Albert R."/>
            <person name="Binder M."/>
            <person name="Bloem J."/>
            <person name="Labutti K."/>
            <person name="Salamov A."/>
            <person name="Andreopoulos B."/>
            <person name="Baker S."/>
            <person name="Barry K."/>
            <person name="Bills G."/>
            <person name="Bluhm B."/>
            <person name="Cannon C."/>
            <person name="Castanera R."/>
            <person name="Culley D."/>
            <person name="Daum C."/>
            <person name="Ezra D."/>
            <person name="Gonzalez J."/>
            <person name="Henrissat B."/>
            <person name="Kuo A."/>
            <person name="Liang C."/>
            <person name="Lipzen A."/>
            <person name="Lutzoni F."/>
            <person name="Magnuson J."/>
            <person name="Mondo S."/>
            <person name="Nolan M."/>
            <person name="Ohm R."/>
            <person name="Pangilinan J."/>
            <person name="Park H.-J."/>
            <person name="Ramirez L."/>
            <person name="Alfaro M."/>
            <person name="Sun H."/>
            <person name="Tritt A."/>
            <person name="Yoshinaga Y."/>
            <person name="Zwiers L.-H."/>
            <person name="Turgeon B."/>
            <person name="Goodwin S."/>
            <person name="Spatafora J."/>
            <person name="Crous P."/>
            <person name="Grigoriev I."/>
        </authorList>
    </citation>
    <scope>NUCLEOTIDE SEQUENCE</scope>
    <source>
        <strain evidence="8">CBS 115976</strain>
    </source>
</reference>
<comment type="similarity">
    <text evidence="5">Belongs to the SAT4 family.</text>
</comment>
<evidence type="ECO:0000256" key="3">
    <source>
        <dbReference type="ARBA" id="ARBA00022989"/>
    </source>
</evidence>
<keyword evidence="4 6" id="KW-0472">Membrane</keyword>
<dbReference type="OrthoDB" id="444631at2759"/>
<evidence type="ECO:0000259" key="7">
    <source>
        <dbReference type="Pfam" id="PF20684"/>
    </source>
</evidence>
<feature type="transmembrane region" description="Helical" evidence="6">
    <location>
        <begin position="63"/>
        <end position="89"/>
    </location>
</feature>
<evidence type="ECO:0000256" key="4">
    <source>
        <dbReference type="ARBA" id="ARBA00023136"/>
    </source>
</evidence>
<accession>A0A6A6U1K3</accession>
<organism evidence="8 9">
    <name type="scientific">Microthyrium microscopicum</name>
    <dbReference type="NCBI Taxonomy" id="703497"/>
    <lineage>
        <taxon>Eukaryota</taxon>
        <taxon>Fungi</taxon>
        <taxon>Dikarya</taxon>
        <taxon>Ascomycota</taxon>
        <taxon>Pezizomycotina</taxon>
        <taxon>Dothideomycetes</taxon>
        <taxon>Dothideomycetes incertae sedis</taxon>
        <taxon>Microthyriales</taxon>
        <taxon>Microthyriaceae</taxon>
        <taxon>Microthyrium</taxon>
    </lineage>
</organism>
<evidence type="ECO:0000256" key="6">
    <source>
        <dbReference type="SAM" id="Phobius"/>
    </source>
</evidence>
<dbReference type="GO" id="GO:0016020">
    <property type="term" value="C:membrane"/>
    <property type="evidence" value="ECO:0007669"/>
    <property type="project" value="UniProtKB-SubCell"/>
</dbReference>
<sequence length="407" mass="46651">MVKPQPPQDVLDSWPTQNLVNPEYHSHTAFLGITLAMTILTMIVISLRTYVRFFMLRAPGWDDYFIFIAAIADIGLLIVINLGILNYGWDRHQWDQRPEWFQVSELIQYLTQICFIILMTFSKLSALVTYLRASSRTKYNRFVWATMIIVALWGISFLFATIFQCTPIHLYWTSKDGKGCTNEDIRLLLATVVNIITDIMVVLMPIPIIMKLHFPLREKITLGILMCLGMVATVASIVRTVVMSQSLNTLRYDTTWNSFVVWIWLSLECNLAIICISVPVLRVLARRLLPQYWGPSGSRSGGYAHTYGAKTMHSHHMASTTHVPREAKHASFTSLETKALKDTDDIEMYGIRRTDSLKSYSYPDPGYGHSQTSMNSRIPEAGEYHHQHHYRPPRDDHSRHAEVARAI</sequence>
<evidence type="ECO:0000256" key="2">
    <source>
        <dbReference type="ARBA" id="ARBA00022692"/>
    </source>
</evidence>
<dbReference type="PANTHER" id="PTHR33048:SF129">
    <property type="entry name" value="INTEGRAL MEMBRANE PROTEIN-RELATED"/>
    <property type="match status" value="1"/>
</dbReference>
<proteinExistence type="inferred from homology"/>
<dbReference type="AlphaFoldDB" id="A0A6A6U1K3"/>
<evidence type="ECO:0000256" key="5">
    <source>
        <dbReference type="ARBA" id="ARBA00038359"/>
    </source>
</evidence>